<evidence type="ECO:0000259" key="1">
    <source>
        <dbReference type="PROSITE" id="PS51186"/>
    </source>
</evidence>
<dbReference type="GO" id="GO:0005737">
    <property type="term" value="C:cytoplasm"/>
    <property type="evidence" value="ECO:0007669"/>
    <property type="project" value="TreeGrafter"/>
</dbReference>
<comment type="caution">
    <text evidence="2">The sequence shown here is derived from an EMBL/GenBank/DDBJ whole genome shotgun (WGS) entry which is preliminary data.</text>
</comment>
<proteinExistence type="predicted"/>
<dbReference type="InterPro" id="IPR016181">
    <property type="entry name" value="Acyl_CoA_acyltransferase"/>
</dbReference>
<dbReference type="AlphaFoldDB" id="A0A4Y9R0Z5"/>
<feature type="domain" description="N-acetyltransferase" evidence="1">
    <location>
        <begin position="27"/>
        <end position="203"/>
    </location>
</feature>
<accession>A0A4Y9R0Z5</accession>
<dbReference type="Proteomes" id="UP000298127">
    <property type="component" value="Unassembled WGS sequence"/>
</dbReference>
<reference evidence="2 3" key="1">
    <citation type="journal article" date="2018" name="J. Microbiol.">
        <title>Leifsonia flava sp. nov., a novel actinobacterium isolated from the rhizosphere of Aquilegia viridiflora.</title>
        <authorList>
            <person name="Cai Y."/>
            <person name="Tao W.Z."/>
            <person name="Ma Y.J."/>
            <person name="Cheng J."/>
            <person name="Zhang M.Y."/>
            <person name="Zhang Y.X."/>
        </authorList>
    </citation>
    <scope>NUCLEOTIDE SEQUENCE [LARGE SCALE GENOMIC DNA]</scope>
    <source>
        <strain evidence="2 3">SYP-B2174</strain>
    </source>
</reference>
<evidence type="ECO:0000313" key="2">
    <source>
        <dbReference type="EMBL" id="TFV98167.1"/>
    </source>
</evidence>
<keyword evidence="3" id="KW-1185">Reference proteome</keyword>
<dbReference type="Pfam" id="PF13302">
    <property type="entry name" value="Acetyltransf_3"/>
    <property type="match status" value="1"/>
</dbReference>
<sequence>MASPAPALKLPFDVAAYDGAPIVTERLVLRPLGDSDVADVWEYQRLDEVLRFIPWPRRTAEEGAEHTRKRAGMRTISADGDAVFFACVLPSEPSLFGDGDGRVIGDVMLRLSDAGNADVEIGWVFHPDYAGRGFATEASAAVLALAFTALDAHRVHAQLDPRNTASAALCERLGMRHEGTTRETFYDKGEWSDSAFYGILRSEFDAR</sequence>
<dbReference type="InterPro" id="IPR051908">
    <property type="entry name" value="Ribosomal_N-acetyltransferase"/>
</dbReference>
<dbReference type="PROSITE" id="PS51186">
    <property type="entry name" value="GNAT"/>
    <property type="match status" value="1"/>
</dbReference>
<dbReference type="GO" id="GO:1990189">
    <property type="term" value="F:protein N-terminal-serine acetyltransferase activity"/>
    <property type="evidence" value="ECO:0007669"/>
    <property type="project" value="TreeGrafter"/>
</dbReference>
<dbReference type="InterPro" id="IPR000182">
    <property type="entry name" value="GNAT_dom"/>
</dbReference>
<dbReference type="Gene3D" id="3.40.630.30">
    <property type="match status" value="1"/>
</dbReference>
<protein>
    <submittedName>
        <fullName evidence="2">N-acetyltransferase</fullName>
    </submittedName>
</protein>
<name>A0A4Y9R0Z5_9MICO</name>
<dbReference type="EMBL" id="SPQZ01000003">
    <property type="protein sequence ID" value="TFV98167.1"/>
    <property type="molecule type" value="Genomic_DNA"/>
</dbReference>
<dbReference type="CDD" id="cd04301">
    <property type="entry name" value="NAT_SF"/>
    <property type="match status" value="1"/>
</dbReference>
<dbReference type="SUPFAM" id="SSF55729">
    <property type="entry name" value="Acyl-CoA N-acyltransferases (Nat)"/>
    <property type="match status" value="1"/>
</dbReference>
<organism evidence="2 3">
    <name type="scientific">Orlajensenia leifsoniae</name>
    <dbReference type="NCBI Taxonomy" id="2561933"/>
    <lineage>
        <taxon>Bacteria</taxon>
        <taxon>Bacillati</taxon>
        <taxon>Actinomycetota</taxon>
        <taxon>Actinomycetes</taxon>
        <taxon>Micrococcales</taxon>
        <taxon>Microbacteriaceae</taxon>
        <taxon>Orlajensenia</taxon>
    </lineage>
</organism>
<dbReference type="RefSeq" id="WP_135120169.1">
    <property type="nucleotide sequence ID" value="NZ_SPQZ01000003.1"/>
</dbReference>
<evidence type="ECO:0000313" key="3">
    <source>
        <dbReference type="Proteomes" id="UP000298127"/>
    </source>
</evidence>
<dbReference type="PANTHER" id="PTHR43441:SF11">
    <property type="entry name" value="RIBOSOMAL-PROTEIN-SERINE ACETYLTRANSFERASE"/>
    <property type="match status" value="1"/>
</dbReference>
<gene>
    <name evidence="2" type="ORF">E4M00_09080</name>
</gene>
<dbReference type="GO" id="GO:0008999">
    <property type="term" value="F:protein-N-terminal-alanine acetyltransferase activity"/>
    <property type="evidence" value="ECO:0007669"/>
    <property type="project" value="TreeGrafter"/>
</dbReference>
<dbReference type="PANTHER" id="PTHR43441">
    <property type="entry name" value="RIBOSOMAL-PROTEIN-SERINE ACETYLTRANSFERASE"/>
    <property type="match status" value="1"/>
</dbReference>
<keyword evidence="2" id="KW-0808">Transferase</keyword>